<dbReference type="PANTHER" id="PTHR33737">
    <property type="entry name" value="OS05G0121800 PROTEIN"/>
    <property type="match status" value="1"/>
</dbReference>
<dbReference type="PANTHER" id="PTHR33737:SF2">
    <property type="entry name" value="OS12G0102700 PROTEIN"/>
    <property type="match status" value="1"/>
</dbReference>
<dbReference type="OrthoDB" id="1931260at2759"/>
<dbReference type="InterPro" id="IPR045882">
    <property type="entry name" value="GPT1/2"/>
</dbReference>
<feature type="compositionally biased region" description="Basic and acidic residues" evidence="1">
    <location>
        <begin position="54"/>
        <end position="63"/>
    </location>
</feature>
<dbReference type="AlphaFoldDB" id="A0A2I0A8Q7"/>
<dbReference type="GO" id="GO:0008017">
    <property type="term" value="F:microtubule binding"/>
    <property type="evidence" value="ECO:0007669"/>
    <property type="project" value="InterPro"/>
</dbReference>
<sequence length="277" mass="30702">MKQADLKHKNYSIYSGSLNFQTDVTKRMSTKHLSIGDKIDEKTQNVHLMNTDTGIRKDEENGRKSHVGNKSATEKGGMVAMTDDCGRYNDGRGIANETSAYTCKDKHLCESSRLVSNTRHATKSTDTRHASENTVCVTQEAGLCTKPTEEETKVVGVYNTMEHFDGNGSRVQCVVQKNMTTKATIGKFVPRDDIQSCEFREESSSVKESELTPAKKDTGQVKPHLNAVPYSEEWLAAIEAFGEDILEIKTGTVQNSPTEKALPGPSPWSPVIFFNHH</sequence>
<keyword evidence="3" id="KW-1185">Reference proteome</keyword>
<gene>
    <name evidence="2" type="ORF">AXF42_Ash008134</name>
</gene>
<proteinExistence type="predicted"/>
<name>A0A2I0A8Q7_9ASPA</name>
<feature type="region of interest" description="Disordered" evidence="1">
    <location>
        <begin position="54"/>
        <end position="73"/>
    </location>
</feature>
<accession>A0A2I0A8Q7</accession>
<dbReference type="Proteomes" id="UP000236161">
    <property type="component" value="Unassembled WGS sequence"/>
</dbReference>
<evidence type="ECO:0000256" key="1">
    <source>
        <dbReference type="SAM" id="MobiDB-lite"/>
    </source>
</evidence>
<evidence type="ECO:0000313" key="3">
    <source>
        <dbReference type="Proteomes" id="UP000236161"/>
    </source>
</evidence>
<evidence type="ECO:0000313" key="2">
    <source>
        <dbReference type="EMBL" id="PKA51905.1"/>
    </source>
</evidence>
<feature type="region of interest" description="Disordered" evidence="1">
    <location>
        <begin position="200"/>
        <end position="223"/>
    </location>
</feature>
<organism evidence="2 3">
    <name type="scientific">Apostasia shenzhenica</name>
    <dbReference type="NCBI Taxonomy" id="1088818"/>
    <lineage>
        <taxon>Eukaryota</taxon>
        <taxon>Viridiplantae</taxon>
        <taxon>Streptophyta</taxon>
        <taxon>Embryophyta</taxon>
        <taxon>Tracheophyta</taxon>
        <taxon>Spermatophyta</taxon>
        <taxon>Magnoliopsida</taxon>
        <taxon>Liliopsida</taxon>
        <taxon>Asparagales</taxon>
        <taxon>Orchidaceae</taxon>
        <taxon>Apostasioideae</taxon>
        <taxon>Apostasia</taxon>
    </lineage>
</organism>
<dbReference type="EMBL" id="KZ452012">
    <property type="protein sequence ID" value="PKA51905.1"/>
    <property type="molecule type" value="Genomic_DNA"/>
</dbReference>
<reference evidence="2 3" key="1">
    <citation type="journal article" date="2017" name="Nature">
        <title>The Apostasia genome and the evolution of orchids.</title>
        <authorList>
            <person name="Zhang G.Q."/>
            <person name="Liu K.W."/>
            <person name="Li Z."/>
            <person name="Lohaus R."/>
            <person name="Hsiao Y.Y."/>
            <person name="Niu S.C."/>
            <person name="Wang J.Y."/>
            <person name="Lin Y.C."/>
            <person name="Xu Q."/>
            <person name="Chen L.J."/>
            <person name="Yoshida K."/>
            <person name="Fujiwara S."/>
            <person name="Wang Z.W."/>
            <person name="Zhang Y.Q."/>
            <person name="Mitsuda N."/>
            <person name="Wang M."/>
            <person name="Liu G.H."/>
            <person name="Pecoraro L."/>
            <person name="Huang H.X."/>
            <person name="Xiao X.J."/>
            <person name="Lin M."/>
            <person name="Wu X.Y."/>
            <person name="Wu W.L."/>
            <person name="Chen Y.Y."/>
            <person name="Chang S.B."/>
            <person name="Sakamoto S."/>
            <person name="Ohme-Takagi M."/>
            <person name="Yagi M."/>
            <person name="Zeng S.J."/>
            <person name="Shen C.Y."/>
            <person name="Yeh C.M."/>
            <person name="Luo Y.B."/>
            <person name="Tsai W.C."/>
            <person name="Van de Peer Y."/>
            <person name="Liu Z.J."/>
        </authorList>
    </citation>
    <scope>NUCLEOTIDE SEQUENCE [LARGE SCALE GENOMIC DNA]</scope>
    <source>
        <strain evidence="3">cv. Shenzhen</strain>
        <tissue evidence="2">Stem</tissue>
    </source>
</reference>
<feature type="compositionally biased region" description="Basic and acidic residues" evidence="1">
    <location>
        <begin position="200"/>
        <end position="219"/>
    </location>
</feature>
<protein>
    <submittedName>
        <fullName evidence="2">Uncharacterized protein</fullName>
    </submittedName>
</protein>